<feature type="compositionally biased region" description="Acidic residues" evidence="1">
    <location>
        <begin position="26"/>
        <end position="43"/>
    </location>
</feature>
<comment type="caution">
    <text evidence="2">The sequence shown here is derived from an EMBL/GenBank/DDBJ whole genome shotgun (WGS) entry which is preliminary data.</text>
</comment>
<dbReference type="EMBL" id="JAEUBF010000550">
    <property type="protein sequence ID" value="KAH3677075.1"/>
    <property type="molecule type" value="Genomic_DNA"/>
</dbReference>
<feature type="compositionally biased region" description="Polar residues" evidence="1">
    <location>
        <begin position="123"/>
        <end position="133"/>
    </location>
</feature>
<evidence type="ECO:0000256" key="1">
    <source>
        <dbReference type="SAM" id="MobiDB-lite"/>
    </source>
</evidence>
<evidence type="ECO:0000313" key="3">
    <source>
        <dbReference type="Proteomes" id="UP000769528"/>
    </source>
</evidence>
<reference evidence="2" key="2">
    <citation type="submission" date="2021-01" db="EMBL/GenBank/DDBJ databases">
        <authorList>
            <person name="Schikora-Tamarit M.A."/>
        </authorList>
    </citation>
    <scope>NUCLEOTIDE SEQUENCE</scope>
    <source>
        <strain evidence="2">CBS6341</strain>
    </source>
</reference>
<gene>
    <name evidence="2" type="ORF">WICMUC_001830</name>
</gene>
<dbReference type="AlphaFoldDB" id="A0A9P8TFV2"/>
<sequence>MSQIWNLFHRTNKDTLLSNFVSSQEVEQEEEEEEGEEEGEGDQPMEGLFEDKEGGVSKAASTSNDVLVDTAYTYKSNRYSNVNNDDNLEIYKKSNNLQISNPINQKRRTNLNKNNDTYDHKSSFSPYPSNSMQNEYLTRNSKIARIGNTNESDDNLQTQKSHEKNTSKKALSPVSTSCTSRSSNLNSSNSLSSSLIFERCVQDQQSLPIQNISRRNSLVLPINPINSSPTNHKYSFSNSQSLPKTKLKKSLSFSSNSTSQNRRPSFPNHLSSEIFVPCVLDASTEVLFQPNPNLSKIEIIKSVNNSFQSYIEPSLRSPKVNSKSPTLSPVSRRISNVSPISNTVCTPKQNGVIDYKDKNQLNFCSFADLLTDELEQQQQQQQQQSAKSDLGSEDDGTSIETSFIDPSPILRKNSSILIIPALNLTQSLNVNVS</sequence>
<feature type="region of interest" description="Disordered" evidence="1">
    <location>
        <begin position="99"/>
        <end position="133"/>
    </location>
</feature>
<feature type="compositionally biased region" description="Low complexity" evidence="1">
    <location>
        <begin position="175"/>
        <end position="188"/>
    </location>
</feature>
<dbReference type="OrthoDB" id="5364312at2759"/>
<feature type="region of interest" description="Disordered" evidence="1">
    <location>
        <begin position="19"/>
        <end position="61"/>
    </location>
</feature>
<dbReference type="Proteomes" id="UP000769528">
    <property type="component" value="Unassembled WGS sequence"/>
</dbReference>
<feature type="compositionally biased region" description="Polar residues" evidence="1">
    <location>
        <begin position="229"/>
        <end position="238"/>
    </location>
</feature>
<protein>
    <submittedName>
        <fullName evidence="2">Uncharacterized protein</fullName>
    </submittedName>
</protein>
<name>A0A9P8TFV2_9ASCO</name>
<reference evidence="2" key="1">
    <citation type="journal article" date="2021" name="Open Biol.">
        <title>Shared evolutionary footprints suggest mitochondrial oxidative damage underlies multiple complex I losses in fungi.</title>
        <authorList>
            <person name="Schikora-Tamarit M.A."/>
            <person name="Marcet-Houben M."/>
            <person name="Nosek J."/>
            <person name="Gabaldon T."/>
        </authorList>
    </citation>
    <scope>NUCLEOTIDE SEQUENCE</scope>
    <source>
        <strain evidence="2">CBS6341</strain>
    </source>
</reference>
<organism evidence="2 3">
    <name type="scientific">Wickerhamomyces mucosus</name>
    <dbReference type="NCBI Taxonomy" id="1378264"/>
    <lineage>
        <taxon>Eukaryota</taxon>
        <taxon>Fungi</taxon>
        <taxon>Dikarya</taxon>
        <taxon>Ascomycota</taxon>
        <taxon>Saccharomycotina</taxon>
        <taxon>Saccharomycetes</taxon>
        <taxon>Phaffomycetales</taxon>
        <taxon>Wickerhamomycetaceae</taxon>
        <taxon>Wickerhamomyces</taxon>
    </lineage>
</organism>
<feature type="compositionally biased region" description="Polar residues" evidence="1">
    <location>
        <begin position="147"/>
        <end position="159"/>
    </location>
</feature>
<feature type="region of interest" description="Disordered" evidence="1">
    <location>
        <begin position="147"/>
        <end position="188"/>
    </location>
</feature>
<evidence type="ECO:0000313" key="2">
    <source>
        <dbReference type="EMBL" id="KAH3677075.1"/>
    </source>
</evidence>
<feature type="region of interest" description="Disordered" evidence="1">
    <location>
        <begin position="375"/>
        <end position="404"/>
    </location>
</feature>
<feature type="region of interest" description="Disordered" evidence="1">
    <location>
        <begin position="229"/>
        <end position="266"/>
    </location>
</feature>
<keyword evidence="3" id="KW-1185">Reference proteome</keyword>
<feature type="compositionally biased region" description="Low complexity" evidence="1">
    <location>
        <begin position="239"/>
        <end position="261"/>
    </location>
</feature>
<proteinExistence type="predicted"/>
<accession>A0A9P8TFV2</accession>